<keyword evidence="1" id="KW-0472">Membrane</keyword>
<keyword evidence="3" id="KW-1185">Reference proteome</keyword>
<feature type="transmembrane region" description="Helical" evidence="1">
    <location>
        <begin position="101"/>
        <end position="118"/>
    </location>
</feature>
<dbReference type="Pfam" id="PF13398">
    <property type="entry name" value="Peptidase_M50B"/>
    <property type="match status" value="1"/>
</dbReference>
<dbReference type="OrthoDB" id="158445at2"/>
<keyword evidence="1" id="KW-1133">Transmembrane helix</keyword>
<protein>
    <submittedName>
        <fullName evidence="2">M50 family peptidase</fullName>
    </submittedName>
</protein>
<dbReference type="RefSeq" id="WP_089201563.1">
    <property type="nucleotide sequence ID" value="NZ_NHRJ02000018.1"/>
</dbReference>
<feature type="transmembrane region" description="Helical" evidence="1">
    <location>
        <begin position="6"/>
        <end position="26"/>
    </location>
</feature>
<feature type="transmembrane region" description="Helical" evidence="1">
    <location>
        <begin position="124"/>
        <end position="142"/>
    </location>
</feature>
<comment type="caution">
    <text evidence="2">The sequence shown here is derived from an EMBL/GenBank/DDBJ whole genome shotgun (WGS) entry which is preliminary data.</text>
</comment>
<accession>A0A2W1NUG9</accession>
<gene>
    <name evidence="2" type="ORF">CBW46_019115</name>
</gene>
<feature type="transmembrane region" description="Helical" evidence="1">
    <location>
        <begin position="70"/>
        <end position="89"/>
    </location>
</feature>
<keyword evidence="1" id="KW-0812">Transmembrane</keyword>
<proteinExistence type="predicted"/>
<dbReference type="Proteomes" id="UP000214746">
    <property type="component" value="Unassembled WGS sequence"/>
</dbReference>
<evidence type="ECO:0000313" key="2">
    <source>
        <dbReference type="EMBL" id="PZE19322.1"/>
    </source>
</evidence>
<organism evidence="2 3">
    <name type="scientific">Paenibacillus xerothermodurans</name>
    <dbReference type="NCBI Taxonomy" id="1977292"/>
    <lineage>
        <taxon>Bacteria</taxon>
        <taxon>Bacillati</taxon>
        <taxon>Bacillota</taxon>
        <taxon>Bacilli</taxon>
        <taxon>Bacillales</taxon>
        <taxon>Paenibacillaceae</taxon>
        <taxon>Paenibacillus</taxon>
    </lineage>
</organism>
<dbReference type="EMBL" id="NHRJ02000018">
    <property type="protein sequence ID" value="PZE19322.1"/>
    <property type="molecule type" value="Genomic_DNA"/>
</dbReference>
<feature type="transmembrane region" description="Helical" evidence="1">
    <location>
        <begin position="149"/>
        <end position="173"/>
    </location>
</feature>
<name>A0A2W1NUG9_PAEXE</name>
<evidence type="ECO:0000313" key="3">
    <source>
        <dbReference type="Proteomes" id="UP000214746"/>
    </source>
</evidence>
<feature type="transmembrane region" description="Helical" evidence="1">
    <location>
        <begin position="193"/>
        <end position="212"/>
    </location>
</feature>
<evidence type="ECO:0000256" key="1">
    <source>
        <dbReference type="SAM" id="Phobius"/>
    </source>
</evidence>
<dbReference type="AlphaFoldDB" id="A0A2W1NUG9"/>
<reference evidence="2" key="1">
    <citation type="submission" date="2018-06" db="EMBL/GenBank/DDBJ databases">
        <title>Paenibacillus xerothermodurans sp. nov. an extremely dry heat resistant spore forming bacterium isolated from the soil of Cape Canaveral, Florida.</title>
        <authorList>
            <person name="Seuylemezian A."/>
            <person name="Kaur N."/>
            <person name="Patil P."/>
            <person name="Patil P."/>
            <person name="Mayilraj S."/>
            <person name="Vaishampayan P."/>
        </authorList>
    </citation>
    <scope>NUCLEOTIDE SEQUENCE [LARGE SCALE GENOMIC DNA]</scope>
    <source>
        <strain evidence="2">ATCC 27380</strain>
    </source>
</reference>
<sequence length="236" mass="26343">MNWVKTALFLIGSAVLTRLIPFSSFFRSLDTMVHEFGHALVTLALSGQVMYIELFANHSGLTYTRVMNNWSQIPISLSGYITASLFAVFLFKLRARDKHRLGLQLITLVATISLVLFVRNEYGMMWLIGFILLNIIMLALMPRWLSSGYYLLLAFLTLEESVLGPISLIVYAWENPAAAGDATNLAELTAMPAIAWAVLFTLFALGCAKSAIQALSGGRKRTRTPNPAMQYDRRIE</sequence>
<dbReference type="InterPro" id="IPR049500">
    <property type="entry name" value="Peptidase_M50B-like"/>
</dbReference>